<dbReference type="HOGENOM" id="CLU_2817304_0_0_1"/>
<protein>
    <submittedName>
        <fullName evidence="1">Uncharacterized protein</fullName>
    </submittedName>
</protein>
<sequence>MARRSRPFVHRNRKIGASLVELCDSACTPRLPRAGGKRGGGDLRAACPPASTCVRLARLHPASTWQQ</sequence>
<dbReference type="Proteomes" id="UP000004995">
    <property type="component" value="Unassembled WGS sequence"/>
</dbReference>
<keyword evidence="2" id="KW-1185">Reference proteome</keyword>
<dbReference type="InParanoid" id="K3XTT9"/>
<dbReference type="EnsemblPlants" id="KQL07307">
    <property type="protein sequence ID" value="KQL07307"/>
    <property type="gene ID" value="SETIT_005346mg"/>
</dbReference>
<dbReference type="EMBL" id="AGNK02003333">
    <property type="status" value="NOT_ANNOTATED_CDS"/>
    <property type="molecule type" value="Genomic_DNA"/>
</dbReference>
<reference evidence="1" key="2">
    <citation type="submission" date="2018-08" db="UniProtKB">
        <authorList>
            <consortium name="EnsemblPlants"/>
        </authorList>
    </citation>
    <scope>IDENTIFICATION</scope>
    <source>
        <strain evidence="1">Yugu1</strain>
    </source>
</reference>
<proteinExistence type="predicted"/>
<dbReference type="Gramene" id="KQL07307">
    <property type="protein sequence ID" value="KQL07307"/>
    <property type="gene ID" value="SETIT_005346mg"/>
</dbReference>
<name>K3XTT9_SETIT</name>
<evidence type="ECO:0000313" key="1">
    <source>
        <dbReference type="EnsemblPlants" id="KQL07307"/>
    </source>
</evidence>
<evidence type="ECO:0000313" key="2">
    <source>
        <dbReference type="Proteomes" id="UP000004995"/>
    </source>
</evidence>
<accession>K3XTT9</accession>
<dbReference type="AlphaFoldDB" id="K3XTT9"/>
<organism evidence="1 2">
    <name type="scientific">Setaria italica</name>
    <name type="common">Foxtail millet</name>
    <name type="synonym">Panicum italicum</name>
    <dbReference type="NCBI Taxonomy" id="4555"/>
    <lineage>
        <taxon>Eukaryota</taxon>
        <taxon>Viridiplantae</taxon>
        <taxon>Streptophyta</taxon>
        <taxon>Embryophyta</taxon>
        <taxon>Tracheophyta</taxon>
        <taxon>Spermatophyta</taxon>
        <taxon>Magnoliopsida</taxon>
        <taxon>Liliopsida</taxon>
        <taxon>Poales</taxon>
        <taxon>Poaceae</taxon>
        <taxon>PACMAD clade</taxon>
        <taxon>Panicoideae</taxon>
        <taxon>Panicodae</taxon>
        <taxon>Paniceae</taxon>
        <taxon>Cenchrinae</taxon>
        <taxon>Setaria</taxon>
    </lineage>
</organism>
<reference evidence="2" key="1">
    <citation type="journal article" date="2012" name="Nat. Biotechnol.">
        <title>Reference genome sequence of the model plant Setaria.</title>
        <authorList>
            <person name="Bennetzen J.L."/>
            <person name="Schmutz J."/>
            <person name="Wang H."/>
            <person name="Percifield R."/>
            <person name="Hawkins J."/>
            <person name="Pontaroli A.C."/>
            <person name="Estep M."/>
            <person name="Feng L."/>
            <person name="Vaughn J.N."/>
            <person name="Grimwood J."/>
            <person name="Jenkins J."/>
            <person name="Barry K."/>
            <person name="Lindquist E."/>
            <person name="Hellsten U."/>
            <person name="Deshpande S."/>
            <person name="Wang X."/>
            <person name="Wu X."/>
            <person name="Mitros T."/>
            <person name="Triplett J."/>
            <person name="Yang X."/>
            <person name="Ye C.Y."/>
            <person name="Mauro-Herrera M."/>
            <person name="Wang L."/>
            <person name="Li P."/>
            <person name="Sharma M."/>
            <person name="Sharma R."/>
            <person name="Ronald P.C."/>
            <person name="Panaud O."/>
            <person name="Kellogg E.A."/>
            <person name="Brutnell T.P."/>
            <person name="Doust A.N."/>
            <person name="Tuskan G.A."/>
            <person name="Rokhsar D."/>
            <person name="Devos K.M."/>
        </authorList>
    </citation>
    <scope>NUCLEOTIDE SEQUENCE [LARGE SCALE GENOMIC DNA]</scope>
    <source>
        <strain evidence="2">cv. Yugu1</strain>
    </source>
</reference>